<evidence type="ECO:0000313" key="4">
    <source>
        <dbReference type="EMBL" id="USC47162.1"/>
    </source>
</evidence>
<evidence type="ECO:0000256" key="1">
    <source>
        <dbReference type="ARBA" id="ARBA00022763"/>
    </source>
</evidence>
<accession>A0ABY4UTP2</accession>
<feature type="region of interest" description="Disordered" evidence="2">
    <location>
        <begin position="175"/>
        <end position="212"/>
    </location>
</feature>
<protein>
    <submittedName>
        <fullName evidence="4">MGMT family protein</fullName>
    </submittedName>
</protein>
<gene>
    <name evidence="4" type="ORF">K7395_10605</name>
</gene>
<evidence type="ECO:0000256" key="2">
    <source>
        <dbReference type="SAM" id="MobiDB-lite"/>
    </source>
</evidence>
<reference evidence="4" key="1">
    <citation type="submission" date="2021-08" db="EMBL/GenBank/DDBJ databases">
        <title>DNA methylation of m4C regulates biosynthesis of daptomycin in Streptomyces roseosporus L30.</title>
        <authorList>
            <person name="Fang J.-L."/>
        </authorList>
    </citation>
    <scope>NUCLEOTIDE SEQUENCE</scope>
    <source>
        <strain evidence="4">L30</strain>
    </source>
</reference>
<organism evidence="4 5">
    <name type="scientific">Streptomyces filamentosus</name>
    <name type="common">Streptomyces roseosporus</name>
    <dbReference type="NCBI Taxonomy" id="67294"/>
    <lineage>
        <taxon>Bacteria</taxon>
        <taxon>Bacillati</taxon>
        <taxon>Actinomycetota</taxon>
        <taxon>Actinomycetes</taxon>
        <taxon>Kitasatosporales</taxon>
        <taxon>Streptomycetaceae</taxon>
        <taxon>Streptomyces</taxon>
    </lineage>
</organism>
<feature type="domain" description="Methylated-DNA-[protein]-cysteine S-methyltransferase DNA binding" evidence="3">
    <location>
        <begin position="81"/>
        <end position="141"/>
    </location>
</feature>
<dbReference type="InterPro" id="IPR052520">
    <property type="entry name" value="ATL_DNA_repair"/>
</dbReference>
<feature type="compositionally biased region" description="Low complexity" evidence="2">
    <location>
        <begin position="65"/>
        <end position="75"/>
    </location>
</feature>
<dbReference type="Proteomes" id="UP001056079">
    <property type="component" value="Chromosome"/>
</dbReference>
<evidence type="ECO:0000313" key="5">
    <source>
        <dbReference type="Proteomes" id="UP001056079"/>
    </source>
</evidence>
<dbReference type="PANTHER" id="PTHR42942">
    <property type="entry name" value="6-O-METHYLGUANINE DNA METHYLTRANSFERASE"/>
    <property type="match status" value="1"/>
</dbReference>
<keyword evidence="5" id="KW-1185">Reference proteome</keyword>
<dbReference type="InterPro" id="IPR014048">
    <property type="entry name" value="MethylDNA_cys_MeTrfase_DNA-bd"/>
</dbReference>
<sequence>MVARPVDRGGHQGALHGRGKRNIRFFAPACTLCTRTDTVSAGLSVAYGRMVRMSQDQTDGGGSGTAPPGAGPPEYAELPEYAERVLDVAELIPPGRVMTYGDVAEWLGEGGPRQVGRVMALYGSAVPWWRVVRADGTLLPAHELRALEHYRAESTPLREASRRAEGHIPRIDMRHARWDGGVPPGGSGGGPGGDAGGGGGPGGDGPGEEAHT</sequence>
<dbReference type="InterPro" id="IPR036388">
    <property type="entry name" value="WH-like_DNA-bd_sf"/>
</dbReference>
<dbReference type="InterPro" id="IPR036217">
    <property type="entry name" value="MethylDNA_cys_MeTrfase_DNAb"/>
</dbReference>
<proteinExistence type="predicted"/>
<name>A0ABY4UTP2_STRFL</name>
<feature type="region of interest" description="Disordered" evidence="2">
    <location>
        <begin position="54"/>
        <end position="75"/>
    </location>
</feature>
<evidence type="ECO:0000259" key="3">
    <source>
        <dbReference type="Pfam" id="PF01035"/>
    </source>
</evidence>
<dbReference type="Gene3D" id="1.10.10.10">
    <property type="entry name" value="Winged helix-like DNA-binding domain superfamily/Winged helix DNA-binding domain"/>
    <property type="match status" value="1"/>
</dbReference>
<dbReference type="EMBL" id="CP098609">
    <property type="protein sequence ID" value="USC47162.1"/>
    <property type="molecule type" value="Genomic_DNA"/>
</dbReference>
<keyword evidence="1" id="KW-0227">DNA damage</keyword>
<dbReference type="PANTHER" id="PTHR42942:SF1">
    <property type="entry name" value="ALKYLTRANSFERASE-LIKE PROTEIN 1"/>
    <property type="match status" value="1"/>
</dbReference>
<dbReference type="Pfam" id="PF01035">
    <property type="entry name" value="DNA_binding_1"/>
    <property type="match status" value="1"/>
</dbReference>
<dbReference type="SUPFAM" id="SSF46767">
    <property type="entry name" value="Methylated DNA-protein cysteine methyltransferase, C-terminal domain"/>
    <property type="match status" value="1"/>
</dbReference>
<feature type="compositionally biased region" description="Gly residues" evidence="2">
    <location>
        <begin position="182"/>
        <end position="205"/>
    </location>
</feature>
<dbReference type="CDD" id="cd06445">
    <property type="entry name" value="ATase"/>
    <property type="match status" value="1"/>
</dbReference>